<evidence type="ECO:0008006" key="4">
    <source>
        <dbReference type="Google" id="ProtNLM"/>
    </source>
</evidence>
<keyword evidence="3" id="KW-1185">Reference proteome</keyword>
<feature type="chain" id="PRO_5038324464" description="Hemolymph juvenile hormone binding protein" evidence="1">
    <location>
        <begin position="26"/>
        <end position="251"/>
    </location>
</feature>
<evidence type="ECO:0000313" key="3">
    <source>
        <dbReference type="Proteomes" id="UP000791440"/>
    </source>
</evidence>
<evidence type="ECO:0000256" key="1">
    <source>
        <dbReference type="SAM" id="SignalP"/>
    </source>
</evidence>
<comment type="caution">
    <text evidence="2">The sequence shown here is derived from an EMBL/GenBank/DDBJ whole genome shotgun (WGS) entry which is preliminary data.</text>
</comment>
<dbReference type="Gene3D" id="3.15.10.30">
    <property type="entry name" value="Haemolymph juvenile hormone binding protein"/>
    <property type="match status" value="1"/>
</dbReference>
<dbReference type="Proteomes" id="UP000791440">
    <property type="component" value="Unassembled WGS sequence"/>
</dbReference>
<sequence>MDVTVCNMNGFKVFLFLLYAKCVLSDQGALFEPCSTQDIACLSRATQQFLEKACRGVPEYDIRPIDPLIIPSLDVAAYDDIGLIFHFKNLNVTGLKNQKISDFRMDTTRKSVLLKTQADLNVVADVVIELSKQSKSFAGVMNIQASIIGGAKYSYDLQDDSKGVKHFEVGQETISCESIGEPAVNLNQELADALLKDPDTTRYRKDYEAHRVGIRQRSLCKIVELCYVDVVHNIRAVAKILPSTAFFTDVN</sequence>
<dbReference type="EMBL" id="JH668348">
    <property type="protein sequence ID" value="KAG6447732.1"/>
    <property type="molecule type" value="Genomic_DNA"/>
</dbReference>
<keyword evidence="1" id="KW-0732">Signal</keyword>
<dbReference type="Pfam" id="PF06585">
    <property type="entry name" value="JHBP"/>
    <property type="match status" value="1"/>
</dbReference>
<dbReference type="InterPro" id="IPR038606">
    <property type="entry name" value="To_sf"/>
</dbReference>
<dbReference type="InterPro" id="IPR010562">
    <property type="entry name" value="Haemolymph_juvenile_hormone-bd"/>
</dbReference>
<dbReference type="PANTHER" id="PTHR11008:SF32">
    <property type="entry name" value="CIRCADIAN CLOCK-CONTROLLED PROTEIN DAYWAKE-RELATED"/>
    <property type="match status" value="1"/>
</dbReference>
<proteinExistence type="predicted"/>
<evidence type="ECO:0000313" key="2">
    <source>
        <dbReference type="EMBL" id="KAG6447731.1"/>
    </source>
</evidence>
<name>A0A921YYM7_MANSE</name>
<dbReference type="GO" id="GO:0005615">
    <property type="term" value="C:extracellular space"/>
    <property type="evidence" value="ECO:0007669"/>
    <property type="project" value="TreeGrafter"/>
</dbReference>
<dbReference type="AlphaFoldDB" id="A0A921YYM7"/>
<organism evidence="2 3">
    <name type="scientific">Manduca sexta</name>
    <name type="common">Tobacco hawkmoth</name>
    <name type="synonym">Tobacco hornworm</name>
    <dbReference type="NCBI Taxonomy" id="7130"/>
    <lineage>
        <taxon>Eukaryota</taxon>
        <taxon>Metazoa</taxon>
        <taxon>Ecdysozoa</taxon>
        <taxon>Arthropoda</taxon>
        <taxon>Hexapoda</taxon>
        <taxon>Insecta</taxon>
        <taxon>Pterygota</taxon>
        <taxon>Neoptera</taxon>
        <taxon>Endopterygota</taxon>
        <taxon>Lepidoptera</taxon>
        <taxon>Glossata</taxon>
        <taxon>Ditrysia</taxon>
        <taxon>Bombycoidea</taxon>
        <taxon>Sphingidae</taxon>
        <taxon>Sphinginae</taxon>
        <taxon>Sphingini</taxon>
        <taxon>Manduca</taxon>
    </lineage>
</organism>
<reference evidence="2" key="1">
    <citation type="journal article" date="2016" name="Insect Biochem. Mol. Biol.">
        <title>Multifaceted biological insights from a draft genome sequence of the tobacco hornworm moth, Manduca sexta.</title>
        <authorList>
            <person name="Kanost M.R."/>
            <person name="Arrese E.L."/>
            <person name="Cao X."/>
            <person name="Chen Y.R."/>
            <person name="Chellapilla S."/>
            <person name="Goldsmith M.R."/>
            <person name="Grosse-Wilde E."/>
            <person name="Heckel D.G."/>
            <person name="Herndon N."/>
            <person name="Jiang H."/>
            <person name="Papanicolaou A."/>
            <person name="Qu J."/>
            <person name="Soulages J.L."/>
            <person name="Vogel H."/>
            <person name="Walters J."/>
            <person name="Waterhouse R.M."/>
            <person name="Ahn S.J."/>
            <person name="Almeida F.C."/>
            <person name="An C."/>
            <person name="Aqrawi P."/>
            <person name="Bretschneider A."/>
            <person name="Bryant W.B."/>
            <person name="Bucks S."/>
            <person name="Chao H."/>
            <person name="Chevignon G."/>
            <person name="Christen J.M."/>
            <person name="Clarke D.F."/>
            <person name="Dittmer N.T."/>
            <person name="Ferguson L.C.F."/>
            <person name="Garavelou S."/>
            <person name="Gordon K.H.J."/>
            <person name="Gunaratna R.T."/>
            <person name="Han Y."/>
            <person name="Hauser F."/>
            <person name="He Y."/>
            <person name="Heidel-Fischer H."/>
            <person name="Hirsh A."/>
            <person name="Hu Y."/>
            <person name="Jiang H."/>
            <person name="Kalra D."/>
            <person name="Klinner C."/>
            <person name="Konig C."/>
            <person name="Kovar C."/>
            <person name="Kroll A.R."/>
            <person name="Kuwar S.S."/>
            <person name="Lee S.L."/>
            <person name="Lehman R."/>
            <person name="Li K."/>
            <person name="Li Z."/>
            <person name="Liang H."/>
            <person name="Lovelace S."/>
            <person name="Lu Z."/>
            <person name="Mansfield J.H."/>
            <person name="McCulloch K.J."/>
            <person name="Mathew T."/>
            <person name="Morton B."/>
            <person name="Muzny D.M."/>
            <person name="Neunemann D."/>
            <person name="Ongeri F."/>
            <person name="Pauchet Y."/>
            <person name="Pu L.L."/>
            <person name="Pyrousis I."/>
            <person name="Rao X.J."/>
            <person name="Redding A."/>
            <person name="Roesel C."/>
            <person name="Sanchez-Gracia A."/>
            <person name="Schaack S."/>
            <person name="Shukla A."/>
            <person name="Tetreau G."/>
            <person name="Wang Y."/>
            <person name="Xiong G.H."/>
            <person name="Traut W."/>
            <person name="Walsh T.K."/>
            <person name="Worley K.C."/>
            <person name="Wu D."/>
            <person name="Wu W."/>
            <person name="Wu Y.Q."/>
            <person name="Zhang X."/>
            <person name="Zou Z."/>
            <person name="Zucker H."/>
            <person name="Briscoe A.D."/>
            <person name="Burmester T."/>
            <person name="Clem R.J."/>
            <person name="Feyereisen R."/>
            <person name="Grimmelikhuijzen C.J.P."/>
            <person name="Hamodrakas S.J."/>
            <person name="Hansson B.S."/>
            <person name="Huguet E."/>
            <person name="Jermiin L.S."/>
            <person name="Lan Q."/>
            <person name="Lehman H.K."/>
            <person name="Lorenzen M."/>
            <person name="Merzendorfer H."/>
            <person name="Michalopoulos I."/>
            <person name="Morton D.B."/>
            <person name="Muthukrishnan S."/>
            <person name="Oakeshott J.G."/>
            <person name="Palmer W."/>
            <person name="Park Y."/>
            <person name="Passarelli A.L."/>
            <person name="Rozas J."/>
            <person name="Schwartz L.M."/>
            <person name="Smith W."/>
            <person name="Southgate A."/>
            <person name="Vilcinskas A."/>
            <person name="Vogt R."/>
            <person name="Wang P."/>
            <person name="Werren J."/>
            <person name="Yu X.Q."/>
            <person name="Zhou J.J."/>
            <person name="Brown S.J."/>
            <person name="Scherer S.E."/>
            <person name="Richards S."/>
            <person name="Blissard G.W."/>
        </authorList>
    </citation>
    <scope>NUCLEOTIDE SEQUENCE</scope>
</reference>
<protein>
    <recommendedName>
        <fullName evidence="4">Hemolymph juvenile hormone binding protein</fullName>
    </recommendedName>
</protein>
<dbReference type="PANTHER" id="PTHR11008">
    <property type="entry name" value="PROTEIN TAKEOUT-LIKE PROTEIN"/>
    <property type="match status" value="1"/>
</dbReference>
<gene>
    <name evidence="2" type="ORF">O3G_MSEX005158</name>
</gene>
<dbReference type="SMART" id="SM00700">
    <property type="entry name" value="JHBP"/>
    <property type="match status" value="1"/>
</dbReference>
<feature type="signal peptide" evidence="1">
    <location>
        <begin position="1"/>
        <end position="25"/>
    </location>
</feature>
<reference evidence="2" key="2">
    <citation type="submission" date="2020-12" db="EMBL/GenBank/DDBJ databases">
        <authorList>
            <person name="Kanost M."/>
        </authorList>
    </citation>
    <scope>NUCLEOTIDE SEQUENCE</scope>
</reference>
<accession>A0A921YYM7</accession>
<dbReference type="EMBL" id="JH668348">
    <property type="protein sequence ID" value="KAG6447731.1"/>
    <property type="molecule type" value="Genomic_DNA"/>
</dbReference>